<dbReference type="InterPro" id="IPR036250">
    <property type="entry name" value="AcylCo_DH-like_C"/>
</dbReference>
<evidence type="ECO:0000256" key="3">
    <source>
        <dbReference type="ARBA" id="ARBA00022630"/>
    </source>
</evidence>
<dbReference type="Gene3D" id="2.40.110.10">
    <property type="entry name" value="Butyryl-CoA Dehydrogenase, subunit A, domain 2"/>
    <property type="match status" value="1"/>
</dbReference>
<evidence type="ECO:0000259" key="7">
    <source>
        <dbReference type="Pfam" id="PF02770"/>
    </source>
</evidence>
<dbReference type="InterPro" id="IPR006091">
    <property type="entry name" value="Acyl-CoA_Oxase/DH_mid-dom"/>
</dbReference>
<dbReference type="InterPro" id="IPR006089">
    <property type="entry name" value="Acyl-CoA_DH_CS"/>
</dbReference>
<dbReference type="PROSITE" id="PS00072">
    <property type="entry name" value="ACYL_COA_DH_1"/>
    <property type="match status" value="1"/>
</dbReference>
<dbReference type="InterPro" id="IPR046373">
    <property type="entry name" value="Acyl-CoA_Oxase/DH_mid-dom_sf"/>
</dbReference>
<evidence type="ECO:0000313" key="10">
    <source>
        <dbReference type="Proteomes" id="UP000058446"/>
    </source>
</evidence>
<comment type="similarity">
    <text evidence="2 5">Belongs to the acyl-CoA dehydrogenase family.</text>
</comment>
<dbReference type="RefSeq" id="WP_053412979.1">
    <property type="nucleotide sequence ID" value="NZ_CP006841.1"/>
</dbReference>
<keyword evidence="4 5" id="KW-0274">FAD</keyword>
<dbReference type="KEGG" id="clw:CLAC_11375"/>
<protein>
    <submittedName>
        <fullName evidence="9">Acyl-CoA dehydrogenase</fullName>
    </submittedName>
</protein>
<feature type="domain" description="Acyl-CoA oxidase/dehydrogenase middle" evidence="7">
    <location>
        <begin position="143"/>
        <end position="236"/>
    </location>
</feature>
<dbReference type="PANTHER" id="PTHR43188">
    <property type="entry name" value="ACYL-COENZYME A OXIDASE"/>
    <property type="match status" value="1"/>
</dbReference>
<dbReference type="InterPro" id="IPR013786">
    <property type="entry name" value="AcylCoA_DH/ox_N"/>
</dbReference>
<evidence type="ECO:0000256" key="5">
    <source>
        <dbReference type="RuleBase" id="RU362125"/>
    </source>
</evidence>
<reference evidence="9 10" key="1">
    <citation type="submission" date="2013-10" db="EMBL/GenBank/DDBJ databases">
        <title>Complete genome sequence of Corynebacterium lactis DSM 45799(T), isolated from raw cow milk.</title>
        <authorList>
            <person name="Ruckert C."/>
            <person name="Albersmeier A."/>
            <person name="Lipski A."/>
            <person name="Kalinowski J."/>
        </authorList>
    </citation>
    <scope>NUCLEOTIDE SEQUENCE [LARGE SCALE GENOMIC DNA]</scope>
    <source>
        <strain evidence="9 10">RW2-5</strain>
    </source>
</reference>
<evidence type="ECO:0000256" key="4">
    <source>
        <dbReference type="ARBA" id="ARBA00022827"/>
    </source>
</evidence>
<dbReference type="Gene3D" id="1.10.540.10">
    <property type="entry name" value="Acyl-CoA dehydrogenase/oxidase, N-terminal domain"/>
    <property type="match status" value="1"/>
</dbReference>
<proteinExistence type="inferred from homology"/>
<dbReference type="InterPro" id="IPR037069">
    <property type="entry name" value="AcylCoA_DH/ox_N_sf"/>
</dbReference>
<dbReference type="SUPFAM" id="SSF47203">
    <property type="entry name" value="Acyl-CoA dehydrogenase C-terminal domain-like"/>
    <property type="match status" value="1"/>
</dbReference>
<dbReference type="OrthoDB" id="9770681at2"/>
<dbReference type="PANTHER" id="PTHR43188:SF1">
    <property type="entry name" value="ACYL-COA DEHYDROGENASE"/>
    <property type="match status" value="1"/>
</dbReference>
<dbReference type="Proteomes" id="UP000058446">
    <property type="component" value="Chromosome"/>
</dbReference>
<keyword evidence="10" id="KW-1185">Reference proteome</keyword>
<sequence>MPPILDNSHPQGAALQNVPFPHADILEVADQLIPEERERLAIIHEFLQTEIRPDVGEYWDREELPREMLPKLAVHGLGEVELSGTSRLFRGLVYAEVTRADVSLSALVGIHNELIVGLINALGSEEQKERWLPGLRRFTNLGCFALTEPDSGSDIAGGLSTTATLTDDGWVINGEKRWIGAGTIADFAIVFARDTADNRIKGFIVELDRDGVSTSKISRKMGLRIMQNADMVFDNVLIPAENLIPGAESFADTNEYLCNSRAWVGWQAAGLQLGIFDKAREYAVTRKQFGKPLAGFQLVQEALVRILGNTTASLGMMAQVAHLQEQGNLQMPYAALAKATATRFARESAAAGRNIGGGNGILTDFDLSKMMADAEVLYTYEGTYEINSLIVGRAVTGQSAFV</sequence>
<comment type="cofactor">
    <cofactor evidence="1 5">
        <name>FAD</name>
        <dbReference type="ChEBI" id="CHEBI:57692"/>
    </cofactor>
</comment>
<accession>A0A0K2H2B1</accession>
<name>A0A0K2H2B1_9CORY</name>
<keyword evidence="5" id="KW-0560">Oxidoreductase</keyword>
<dbReference type="GO" id="GO:0006635">
    <property type="term" value="P:fatty acid beta-oxidation"/>
    <property type="evidence" value="ECO:0007669"/>
    <property type="project" value="InterPro"/>
</dbReference>
<evidence type="ECO:0000259" key="8">
    <source>
        <dbReference type="Pfam" id="PF02771"/>
    </source>
</evidence>
<feature type="domain" description="Acyl-CoA dehydrogenase/oxidase N-terminal" evidence="8">
    <location>
        <begin position="35"/>
        <end position="135"/>
    </location>
</feature>
<dbReference type="Gene3D" id="1.20.140.10">
    <property type="entry name" value="Butyryl-CoA Dehydrogenase, subunit A, domain 3"/>
    <property type="match status" value="1"/>
</dbReference>
<gene>
    <name evidence="9" type="ORF">CLAC_11375</name>
</gene>
<evidence type="ECO:0000259" key="6">
    <source>
        <dbReference type="Pfam" id="PF00441"/>
    </source>
</evidence>
<feature type="domain" description="Acyl-CoA dehydrogenase/oxidase C-terminal" evidence="6">
    <location>
        <begin position="255"/>
        <end position="395"/>
    </location>
</feature>
<dbReference type="Pfam" id="PF00441">
    <property type="entry name" value="Acyl-CoA_dh_1"/>
    <property type="match status" value="1"/>
</dbReference>
<dbReference type="Pfam" id="PF02771">
    <property type="entry name" value="Acyl-CoA_dh_N"/>
    <property type="match status" value="1"/>
</dbReference>
<dbReference type="Pfam" id="PF02770">
    <property type="entry name" value="Acyl-CoA_dh_M"/>
    <property type="match status" value="1"/>
</dbReference>
<dbReference type="InterPro" id="IPR045008">
    <property type="entry name" value="ACX4-like"/>
</dbReference>
<dbReference type="InterPro" id="IPR009075">
    <property type="entry name" value="AcylCo_DH/oxidase_C"/>
</dbReference>
<dbReference type="GO" id="GO:0003995">
    <property type="term" value="F:acyl-CoA dehydrogenase activity"/>
    <property type="evidence" value="ECO:0007669"/>
    <property type="project" value="InterPro"/>
</dbReference>
<evidence type="ECO:0000313" key="9">
    <source>
        <dbReference type="EMBL" id="ALA68174.1"/>
    </source>
</evidence>
<dbReference type="EMBL" id="CP006841">
    <property type="protein sequence ID" value="ALA68174.1"/>
    <property type="molecule type" value="Genomic_DNA"/>
</dbReference>
<evidence type="ECO:0000256" key="2">
    <source>
        <dbReference type="ARBA" id="ARBA00009347"/>
    </source>
</evidence>
<dbReference type="SUPFAM" id="SSF56645">
    <property type="entry name" value="Acyl-CoA dehydrogenase NM domain-like"/>
    <property type="match status" value="1"/>
</dbReference>
<dbReference type="InterPro" id="IPR009100">
    <property type="entry name" value="AcylCoA_DH/oxidase_NM_dom_sf"/>
</dbReference>
<dbReference type="GO" id="GO:0050660">
    <property type="term" value="F:flavin adenine dinucleotide binding"/>
    <property type="evidence" value="ECO:0007669"/>
    <property type="project" value="InterPro"/>
</dbReference>
<organism evidence="9 10">
    <name type="scientific">Corynebacterium lactis RW2-5</name>
    <dbReference type="NCBI Taxonomy" id="1408189"/>
    <lineage>
        <taxon>Bacteria</taxon>
        <taxon>Bacillati</taxon>
        <taxon>Actinomycetota</taxon>
        <taxon>Actinomycetes</taxon>
        <taxon>Mycobacteriales</taxon>
        <taxon>Corynebacteriaceae</taxon>
        <taxon>Corynebacterium</taxon>
    </lineage>
</organism>
<evidence type="ECO:0000256" key="1">
    <source>
        <dbReference type="ARBA" id="ARBA00001974"/>
    </source>
</evidence>
<dbReference type="AlphaFoldDB" id="A0A0K2H2B1"/>
<keyword evidence="3 5" id="KW-0285">Flavoprotein</keyword>
<dbReference type="PATRIC" id="fig|1408189.4.peg.2297"/>
<dbReference type="STRING" id="1408189.CLAC_11375"/>